<protein>
    <submittedName>
        <fullName evidence="5">VWA domain-containing protein</fullName>
    </submittedName>
</protein>
<feature type="domain" description="VWFA" evidence="4">
    <location>
        <begin position="10"/>
        <end position="134"/>
    </location>
</feature>
<dbReference type="InterPro" id="IPR002035">
    <property type="entry name" value="VWF_A"/>
</dbReference>
<dbReference type="Pfam" id="PF25106">
    <property type="entry name" value="VWA_4"/>
    <property type="match status" value="1"/>
</dbReference>
<evidence type="ECO:0000256" key="1">
    <source>
        <dbReference type="ARBA" id="ARBA00004613"/>
    </source>
</evidence>
<dbReference type="RefSeq" id="WP_203375928.1">
    <property type="nucleotide sequence ID" value="NZ_JAENHP010000003.1"/>
</dbReference>
<keyword evidence="6" id="KW-1185">Reference proteome</keyword>
<evidence type="ECO:0000256" key="2">
    <source>
        <dbReference type="ARBA" id="ARBA00022525"/>
    </source>
</evidence>
<sequence length="217" mass="23008">MREPDAYAVDIVFCIDVTGSMYPIVDRLKEGVLTLRRRIEEAAAATGKAIGALRVRLVAYRDFRDNPADALVESGFFTMPGQAAEFETAVRGLEAGGGGDEPESGLEALAVAMSSDWAYGHRPRRHLVVVLTDASAHPLGVGRAAAAYPSVAPPTFDELAAVWTSQSSHLLLVAPVTSPWEGIAAAWRDTVHLPSRAGNGLNEYALAEIVDAIVAGI</sequence>
<dbReference type="Proteomes" id="UP000632138">
    <property type="component" value="Unassembled WGS sequence"/>
</dbReference>
<proteinExistence type="predicted"/>
<dbReference type="EMBL" id="JAENHP010000003">
    <property type="protein sequence ID" value="MBM2616001.1"/>
    <property type="molecule type" value="Genomic_DNA"/>
</dbReference>
<evidence type="ECO:0000313" key="6">
    <source>
        <dbReference type="Proteomes" id="UP000632138"/>
    </source>
</evidence>
<dbReference type="PROSITE" id="PS50234">
    <property type="entry name" value="VWFA"/>
    <property type="match status" value="1"/>
</dbReference>
<dbReference type="SUPFAM" id="SSF53300">
    <property type="entry name" value="vWA-like"/>
    <property type="match status" value="1"/>
</dbReference>
<name>A0ABS2A830_9ACTN</name>
<dbReference type="InterPro" id="IPR056861">
    <property type="entry name" value="HMCN1-like_VWA"/>
</dbReference>
<dbReference type="InterPro" id="IPR052969">
    <property type="entry name" value="Thr-specific_kinase-like"/>
</dbReference>
<keyword evidence="2" id="KW-0964">Secreted</keyword>
<dbReference type="PANTHER" id="PTHR47763">
    <property type="entry name" value="ALPHA-PROTEIN KINASE VWKA"/>
    <property type="match status" value="1"/>
</dbReference>
<evidence type="ECO:0000256" key="3">
    <source>
        <dbReference type="ARBA" id="ARBA00022729"/>
    </source>
</evidence>
<dbReference type="Gene3D" id="3.40.50.410">
    <property type="entry name" value="von Willebrand factor, type A domain"/>
    <property type="match status" value="1"/>
</dbReference>
<dbReference type="InterPro" id="IPR036465">
    <property type="entry name" value="vWFA_dom_sf"/>
</dbReference>
<accession>A0ABS2A830</accession>
<dbReference type="CDD" id="cd00198">
    <property type="entry name" value="vWFA"/>
    <property type="match status" value="1"/>
</dbReference>
<reference evidence="5 6" key="1">
    <citation type="submission" date="2021-01" db="EMBL/GenBank/DDBJ databases">
        <title>Actinoplanes sp. nov. LDG1-06 isolated from lichen.</title>
        <authorList>
            <person name="Saeng-In P."/>
            <person name="Phongsopitanun W."/>
            <person name="Kanchanasin P."/>
            <person name="Yuki M."/>
            <person name="Kudo T."/>
            <person name="Ohkuma M."/>
            <person name="Tanasupawat S."/>
        </authorList>
    </citation>
    <scope>NUCLEOTIDE SEQUENCE [LARGE SCALE GENOMIC DNA]</scope>
    <source>
        <strain evidence="5 6">LDG1-06</strain>
    </source>
</reference>
<dbReference type="PANTHER" id="PTHR47763:SF4">
    <property type="entry name" value="ALPHA-PROTEIN KINASE VWKA"/>
    <property type="match status" value="1"/>
</dbReference>
<keyword evidence="3" id="KW-0732">Signal</keyword>
<comment type="caution">
    <text evidence="5">The sequence shown here is derived from an EMBL/GenBank/DDBJ whole genome shotgun (WGS) entry which is preliminary data.</text>
</comment>
<evidence type="ECO:0000259" key="4">
    <source>
        <dbReference type="PROSITE" id="PS50234"/>
    </source>
</evidence>
<comment type="subcellular location">
    <subcellularLocation>
        <location evidence="1">Secreted</location>
    </subcellularLocation>
</comment>
<evidence type="ECO:0000313" key="5">
    <source>
        <dbReference type="EMBL" id="MBM2616001.1"/>
    </source>
</evidence>
<organism evidence="5 6">
    <name type="scientific">Paractinoplanes ovalisporus</name>
    <dbReference type="NCBI Taxonomy" id="2810368"/>
    <lineage>
        <taxon>Bacteria</taxon>
        <taxon>Bacillati</taxon>
        <taxon>Actinomycetota</taxon>
        <taxon>Actinomycetes</taxon>
        <taxon>Micromonosporales</taxon>
        <taxon>Micromonosporaceae</taxon>
        <taxon>Paractinoplanes</taxon>
    </lineage>
</organism>
<gene>
    <name evidence="5" type="ORF">JIG36_10580</name>
</gene>